<dbReference type="AlphaFoldDB" id="A0A9Q0RZG1"/>
<dbReference type="Pfam" id="PF00795">
    <property type="entry name" value="CN_hydrolase"/>
    <property type="match status" value="1"/>
</dbReference>
<proteinExistence type="predicted"/>
<dbReference type="GO" id="GO:0050152">
    <property type="term" value="F:omega-amidase activity"/>
    <property type="evidence" value="ECO:0007669"/>
    <property type="project" value="UniProtKB-EC"/>
</dbReference>
<protein>
    <recommendedName>
        <fullName evidence="2">omega-amidase</fullName>
        <ecNumber evidence="2">3.5.1.3</ecNumber>
    </recommendedName>
    <alternativeName>
        <fullName evidence="3">Nitrilase homolog 2</fullName>
    </alternativeName>
</protein>
<dbReference type="GO" id="GO:0005739">
    <property type="term" value="C:mitochondrion"/>
    <property type="evidence" value="ECO:0007669"/>
    <property type="project" value="TreeGrafter"/>
</dbReference>
<name>A0A9Q0RZG1_9DIPT</name>
<dbReference type="GO" id="GO:0006541">
    <property type="term" value="P:glutamine metabolic process"/>
    <property type="evidence" value="ECO:0007669"/>
    <property type="project" value="TreeGrafter"/>
</dbReference>
<dbReference type="SUPFAM" id="SSF56317">
    <property type="entry name" value="Carbon-nitrogen hydrolase"/>
    <property type="match status" value="1"/>
</dbReference>
<evidence type="ECO:0000313" key="7">
    <source>
        <dbReference type="Proteomes" id="UP001151699"/>
    </source>
</evidence>
<evidence type="ECO:0000313" key="6">
    <source>
        <dbReference type="EMBL" id="KAJ6638191.1"/>
    </source>
</evidence>
<accession>A0A9Q0RZG1</accession>
<evidence type="ECO:0000259" key="5">
    <source>
        <dbReference type="PROSITE" id="PS50263"/>
    </source>
</evidence>
<dbReference type="EC" id="3.5.1.3" evidence="2"/>
<evidence type="ECO:0000256" key="3">
    <source>
        <dbReference type="ARBA" id="ARBA00041576"/>
    </source>
</evidence>
<dbReference type="PANTHER" id="PTHR23088:SF30">
    <property type="entry name" value="OMEGA-AMIDASE NIT2"/>
    <property type="match status" value="1"/>
</dbReference>
<dbReference type="PROSITE" id="PS50263">
    <property type="entry name" value="CN_HYDROLASE"/>
    <property type="match status" value="1"/>
</dbReference>
<comment type="catalytic activity">
    <reaction evidence="4">
        <text>2-oxosuccinamate + H2O = oxaloacetate + NH4(+)</text>
        <dbReference type="Rhea" id="RHEA:59412"/>
        <dbReference type="ChEBI" id="CHEBI:15377"/>
        <dbReference type="ChEBI" id="CHEBI:16452"/>
        <dbReference type="ChEBI" id="CHEBI:28938"/>
        <dbReference type="ChEBI" id="CHEBI:57735"/>
        <dbReference type="EC" id="3.5.1.3"/>
    </reaction>
    <physiologicalReaction direction="left-to-right" evidence="4">
        <dbReference type="Rhea" id="RHEA:59413"/>
    </physiologicalReaction>
</comment>
<dbReference type="Gene3D" id="3.60.110.10">
    <property type="entry name" value="Carbon-nitrogen hydrolase"/>
    <property type="match status" value="1"/>
</dbReference>
<comment type="catalytic activity">
    <reaction evidence="1">
        <text>2-oxoglutaramate + H2O = 2-oxoglutarate + NH4(+)</text>
        <dbReference type="Rhea" id="RHEA:32963"/>
        <dbReference type="ChEBI" id="CHEBI:15377"/>
        <dbReference type="ChEBI" id="CHEBI:16769"/>
        <dbReference type="ChEBI" id="CHEBI:16810"/>
        <dbReference type="ChEBI" id="CHEBI:28938"/>
        <dbReference type="EC" id="3.5.1.3"/>
    </reaction>
    <physiologicalReaction direction="left-to-right" evidence="1">
        <dbReference type="Rhea" id="RHEA:32964"/>
    </physiologicalReaction>
</comment>
<comment type="caution">
    <text evidence="6">The sequence shown here is derived from an EMBL/GenBank/DDBJ whole genome shotgun (WGS) entry which is preliminary data.</text>
</comment>
<dbReference type="PANTHER" id="PTHR23088">
    <property type="entry name" value="NITRILASE-RELATED"/>
    <property type="match status" value="1"/>
</dbReference>
<keyword evidence="7" id="KW-1185">Reference proteome</keyword>
<dbReference type="InterPro" id="IPR036526">
    <property type="entry name" value="C-N_Hydrolase_sf"/>
</dbReference>
<organism evidence="6 7">
    <name type="scientific">Pseudolycoriella hygida</name>
    <dbReference type="NCBI Taxonomy" id="35572"/>
    <lineage>
        <taxon>Eukaryota</taxon>
        <taxon>Metazoa</taxon>
        <taxon>Ecdysozoa</taxon>
        <taxon>Arthropoda</taxon>
        <taxon>Hexapoda</taxon>
        <taxon>Insecta</taxon>
        <taxon>Pterygota</taxon>
        <taxon>Neoptera</taxon>
        <taxon>Endopterygota</taxon>
        <taxon>Diptera</taxon>
        <taxon>Nematocera</taxon>
        <taxon>Sciaroidea</taxon>
        <taxon>Sciaridae</taxon>
        <taxon>Pseudolycoriella</taxon>
    </lineage>
</organism>
<dbReference type="GO" id="GO:0006528">
    <property type="term" value="P:asparagine metabolic process"/>
    <property type="evidence" value="ECO:0007669"/>
    <property type="project" value="TreeGrafter"/>
</dbReference>
<dbReference type="GO" id="GO:0006107">
    <property type="term" value="P:oxaloacetate metabolic process"/>
    <property type="evidence" value="ECO:0007669"/>
    <property type="project" value="TreeGrafter"/>
</dbReference>
<feature type="domain" description="CN hydrolase" evidence="5">
    <location>
        <begin position="1"/>
        <end position="250"/>
    </location>
</feature>
<dbReference type="OrthoDB" id="10250282at2759"/>
<reference evidence="6" key="1">
    <citation type="submission" date="2022-07" db="EMBL/GenBank/DDBJ databases">
        <authorList>
            <person name="Trinca V."/>
            <person name="Uliana J.V.C."/>
            <person name="Torres T.T."/>
            <person name="Ward R.J."/>
            <person name="Monesi N."/>
        </authorList>
    </citation>
    <scope>NUCLEOTIDE SEQUENCE</scope>
    <source>
        <strain evidence="6">HSMRA1968</strain>
        <tissue evidence="6">Whole embryos</tissue>
    </source>
</reference>
<evidence type="ECO:0000256" key="4">
    <source>
        <dbReference type="ARBA" id="ARBA00048745"/>
    </source>
</evidence>
<sequence>MGICLVQMHITKSKDVNLTNAMTLIRRAVHKYDPKLVVLPEYFNYFFDKQTVEEHAEYIPNGTTYTALMNIARELRIYLVGGSIIERDEKNKHMFYNTTMVFNPTGEMIAKYRKIHLTDMEMDYDFKLMESDVLKRGHTLTMFDMDGMKIGLGIGYDLCFAELATLYRKNGCDMLIYPVVYPARLGLMQWDHLNRARAIDNQLFVVGVSPARDITKEFTCFGHSMVVDGHGRILVRGGDLEDILYTELDFMEMDKYREQIKLFGHKRTDIYDTLTKY</sequence>
<evidence type="ECO:0000256" key="1">
    <source>
        <dbReference type="ARBA" id="ARBA00036637"/>
    </source>
</evidence>
<dbReference type="InterPro" id="IPR003010">
    <property type="entry name" value="C-N_Hydrolase"/>
</dbReference>
<evidence type="ECO:0000256" key="2">
    <source>
        <dbReference type="ARBA" id="ARBA00039118"/>
    </source>
</evidence>
<gene>
    <name evidence="6" type="primary">NIT2_0</name>
    <name evidence="6" type="ORF">Bhyg_10924</name>
</gene>
<dbReference type="EMBL" id="WJQU01000003">
    <property type="protein sequence ID" value="KAJ6638191.1"/>
    <property type="molecule type" value="Genomic_DNA"/>
</dbReference>
<dbReference type="Proteomes" id="UP001151699">
    <property type="component" value="Chromosome X"/>
</dbReference>